<dbReference type="Pfam" id="PF04536">
    <property type="entry name" value="TPM_phosphatase"/>
    <property type="match status" value="1"/>
</dbReference>
<dbReference type="Proteomes" id="UP001501671">
    <property type="component" value="Unassembled WGS sequence"/>
</dbReference>
<dbReference type="RefSeq" id="WP_345248411.1">
    <property type="nucleotide sequence ID" value="NZ_BAABFO010000007.1"/>
</dbReference>
<dbReference type="Gene3D" id="3.10.310.50">
    <property type="match status" value="1"/>
</dbReference>
<evidence type="ECO:0000256" key="3">
    <source>
        <dbReference type="SAM" id="SignalP"/>
    </source>
</evidence>
<gene>
    <name evidence="5" type="ORF">GCM10023144_17510</name>
</gene>
<organism evidence="5 6">
    <name type="scientific">Pigmentiphaga soli</name>
    <dbReference type="NCBI Taxonomy" id="1007095"/>
    <lineage>
        <taxon>Bacteria</taxon>
        <taxon>Pseudomonadati</taxon>
        <taxon>Pseudomonadota</taxon>
        <taxon>Betaproteobacteria</taxon>
        <taxon>Burkholderiales</taxon>
        <taxon>Alcaligenaceae</taxon>
        <taxon>Pigmentiphaga</taxon>
    </lineage>
</organism>
<feature type="chain" id="PRO_5046768894" description="TPM domain-containing protein" evidence="3">
    <location>
        <begin position="30"/>
        <end position="327"/>
    </location>
</feature>
<feature type="domain" description="TPM" evidence="4">
    <location>
        <begin position="66"/>
        <end position="189"/>
    </location>
</feature>
<evidence type="ECO:0000256" key="2">
    <source>
        <dbReference type="SAM" id="Phobius"/>
    </source>
</evidence>
<dbReference type="InterPro" id="IPR007621">
    <property type="entry name" value="TPM_dom"/>
</dbReference>
<comment type="caution">
    <text evidence="5">The sequence shown here is derived from an EMBL/GenBank/DDBJ whole genome shotgun (WGS) entry which is preliminary data.</text>
</comment>
<keyword evidence="1" id="KW-0175">Coiled coil</keyword>
<keyword evidence="2" id="KW-0472">Membrane</keyword>
<keyword evidence="6" id="KW-1185">Reference proteome</keyword>
<evidence type="ECO:0000313" key="6">
    <source>
        <dbReference type="Proteomes" id="UP001501671"/>
    </source>
</evidence>
<evidence type="ECO:0000256" key="1">
    <source>
        <dbReference type="SAM" id="Coils"/>
    </source>
</evidence>
<dbReference type="PANTHER" id="PTHR30373">
    <property type="entry name" value="UPF0603 PROTEIN YGCG"/>
    <property type="match status" value="1"/>
</dbReference>
<feature type="transmembrane region" description="Helical" evidence="2">
    <location>
        <begin position="246"/>
        <end position="266"/>
    </location>
</feature>
<feature type="coiled-coil region" evidence="1">
    <location>
        <begin position="71"/>
        <end position="98"/>
    </location>
</feature>
<keyword evidence="2" id="KW-1133">Transmembrane helix</keyword>
<feature type="signal peptide" evidence="3">
    <location>
        <begin position="1"/>
        <end position="29"/>
    </location>
</feature>
<dbReference type="EMBL" id="BAABFO010000007">
    <property type="protein sequence ID" value="GAA4330109.1"/>
    <property type="molecule type" value="Genomic_DNA"/>
</dbReference>
<dbReference type="PANTHER" id="PTHR30373:SF2">
    <property type="entry name" value="UPF0603 PROTEIN YGCG"/>
    <property type="match status" value="1"/>
</dbReference>
<feature type="transmembrane region" description="Helical" evidence="2">
    <location>
        <begin position="218"/>
        <end position="240"/>
    </location>
</feature>
<protein>
    <recommendedName>
        <fullName evidence="4">TPM domain-containing protein</fullName>
    </recommendedName>
</protein>
<keyword evidence="2" id="KW-0812">Transmembrane</keyword>
<evidence type="ECO:0000313" key="5">
    <source>
        <dbReference type="EMBL" id="GAA4330109.1"/>
    </source>
</evidence>
<name>A0ABP8GUW3_9BURK</name>
<sequence length="327" mass="32762">MTERLARLGRRIAAPLVIAMALAGGTAWAAGDAGGVPAAQSLSAAAPAASPATPGSAPLPALQRRVTDLTATLDRATIDKLEARLQKLEQDKGAQIAVLMLPSTDGEPIEQYAVRLFESWKLGRKNVDDGILLVVAKNDRTLRIEVGYGLEGAVTDAQSARIIREQITPRFAQGDFAGGIEAGVDSLARLVEGEPLPPPAQVRGDGERHGMSYQFIPLLLFLAFVMPPLLAAVLAAGAAFLISGSLLTTAVVGAIALMVAGVATAARRARGGAGVRTASRRGPWDGGGCGGGGFGGGGFGGGGFGGGGGGFSGGGGSSGGGGASGRW</sequence>
<keyword evidence="3" id="KW-0732">Signal</keyword>
<evidence type="ECO:0000259" key="4">
    <source>
        <dbReference type="Pfam" id="PF04536"/>
    </source>
</evidence>
<accession>A0ABP8GUW3</accession>
<reference evidence="6" key="1">
    <citation type="journal article" date="2019" name="Int. J. Syst. Evol. Microbiol.">
        <title>The Global Catalogue of Microorganisms (GCM) 10K type strain sequencing project: providing services to taxonomists for standard genome sequencing and annotation.</title>
        <authorList>
            <consortium name="The Broad Institute Genomics Platform"/>
            <consortium name="The Broad Institute Genome Sequencing Center for Infectious Disease"/>
            <person name="Wu L."/>
            <person name="Ma J."/>
        </authorList>
    </citation>
    <scope>NUCLEOTIDE SEQUENCE [LARGE SCALE GENOMIC DNA]</scope>
    <source>
        <strain evidence="6">JCM 17666</strain>
    </source>
</reference>
<proteinExistence type="predicted"/>